<dbReference type="InterPro" id="IPR050661">
    <property type="entry name" value="BglG_antiterminators"/>
</dbReference>
<dbReference type="SUPFAM" id="SSF50151">
    <property type="entry name" value="SacY-like RNA-binding domain"/>
    <property type="match status" value="1"/>
</dbReference>
<dbReference type="PROSITE" id="PS51372">
    <property type="entry name" value="PRD_2"/>
    <property type="match status" value="2"/>
</dbReference>
<dbReference type="Gene3D" id="2.30.24.10">
    <property type="entry name" value="CAT RNA-binding domain"/>
    <property type="match status" value="1"/>
</dbReference>
<evidence type="ECO:0000313" key="3">
    <source>
        <dbReference type="EMBL" id="GCD11192.1"/>
    </source>
</evidence>
<dbReference type="Gene3D" id="1.10.1790.10">
    <property type="entry name" value="PRD domain"/>
    <property type="match status" value="1"/>
</dbReference>
<dbReference type="PANTHER" id="PTHR30185:SF16">
    <property type="entry name" value="PROTEIN GLCT"/>
    <property type="match status" value="1"/>
</dbReference>
<name>A0A401UNT1_9CLOT</name>
<dbReference type="InterPro" id="IPR011608">
    <property type="entry name" value="PRD"/>
</dbReference>
<dbReference type="InterPro" id="IPR004341">
    <property type="entry name" value="CAT_RNA-bd_dom"/>
</dbReference>
<dbReference type="Pfam" id="PF00874">
    <property type="entry name" value="PRD"/>
    <property type="match status" value="2"/>
</dbReference>
<evidence type="ECO:0000259" key="2">
    <source>
        <dbReference type="PROSITE" id="PS51372"/>
    </source>
</evidence>
<feature type="domain" description="PRD" evidence="2">
    <location>
        <begin position="179"/>
        <end position="282"/>
    </location>
</feature>
<protein>
    <submittedName>
        <fullName evidence="3">Transcription antiterminator BglG</fullName>
    </submittedName>
</protein>
<keyword evidence="4" id="KW-1185">Reference proteome</keyword>
<dbReference type="Gene3D" id="1.20.890.100">
    <property type="match status" value="1"/>
</dbReference>
<dbReference type="RefSeq" id="WP_125002760.1">
    <property type="nucleotide sequence ID" value="NZ_BHYK01000015.1"/>
</dbReference>
<dbReference type="GO" id="GO:0006355">
    <property type="term" value="P:regulation of DNA-templated transcription"/>
    <property type="evidence" value="ECO:0007669"/>
    <property type="project" value="InterPro"/>
</dbReference>
<organism evidence="3 4">
    <name type="scientific">Clostridium tagluense</name>
    <dbReference type="NCBI Taxonomy" id="360422"/>
    <lineage>
        <taxon>Bacteria</taxon>
        <taxon>Bacillati</taxon>
        <taxon>Bacillota</taxon>
        <taxon>Clostridia</taxon>
        <taxon>Eubacteriales</taxon>
        <taxon>Clostridiaceae</taxon>
        <taxon>Clostridium</taxon>
    </lineage>
</organism>
<evidence type="ECO:0000313" key="4">
    <source>
        <dbReference type="Proteomes" id="UP000287872"/>
    </source>
</evidence>
<dbReference type="InterPro" id="IPR036634">
    <property type="entry name" value="PRD_sf"/>
</dbReference>
<dbReference type="InterPro" id="IPR036650">
    <property type="entry name" value="CAT_RNA-bd_dom_sf"/>
</dbReference>
<dbReference type="Proteomes" id="UP000287872">
    <property type="component" value="Unassembled WGS sequence"/>
</dbReference>
<dbReference type="SMART" id="SM01061">
    <property type="entry name" value="CAT_RBD"/>
    <property type="match status" value="1"/>
</dbReference>
<dbReference type="EMBL" id="BHYK01000015">
    <property type="protein sequence ID" value="GCD11192.1"/>
    <property type="molecule type" value="Genomic_DNA"/>
</dbReference>
<keyword evidence="1" id="KW-0677">Repeat</keyword>
<dbReference type="GeneID" id="77242912"/>
<dbReference type="AlphaFoldDB" id="A0A401UNT1"/>
<accession>A0A401UNT1</accession>
<proteinExistence type="predicted"/>
<dbReference type="PANTHER" id="PTHR30185">
    <property type="entry name" value="CRYPTIC BETA-GLUCOSIDE BGL OPERON ANTITERMINATOR"/>
    <property type="match status" value="1"/>
</dbReference>
<dbReference type="Gene3D" id="1.20.58.1950">
    <property type="match status" value="1"/>
</dbReference>
<sequence length="282" mass="32448">MNFLFKADYTIQKVFNNNVLLVTQKNSEKILFGKGLGFGKHFGDILSSKTEIDKIFSLDDKTNYHNFKELVTTVDNELIGLCEEIIFMISKELNEDLNEKIHISLTDHIAFTLKRLKQNDEIINPFLVETETLYKREFEIAKKAVSMLEKKLNIIIPDGEIGFITLHIHSARNNGKLSNTIKYAFLSNSIIELIEDSLDLEIDTGSIDYARFITHIRFAIERLINNTPIRNELIDVIKKQYSDSYTLAQKVCNLLASELQLNVMEDEVAYIAVHIEKFKHAS</sequence>
<dbReference type="NCBIfam" id="NF047357">
    <property type="entry name" value="antiterm_GlcT"/>
    <property type="match status" value="1"/>
</dbReference>
<feature type="domain" description="PRD" evidence="2">
    <location>
        <begin position="73"/>
        <end position="178"/>
    </location>
</feature>
<dbReference type="GO" id="GO:0003723">
    <property type="term" value="F:RNA binding"/>
    <property type="evidence" value="ECO:0007669"/>
    <property type="project" value="InterPro"/>
</dbReference>
<dbReference type="SUPFAM" id="SSF63520">
    <property type="entry name" value="PTS-regulatory domain, PRD"/>
    <property type="match status" value="2"/>
</dbReference>
<reference evidence="3 4" key="1">
    <citation type="submission" date="2018-11" db="EMBL/GenBank/DDBJ databases">
        <title>Genome sequencing and assembly of Clostridium tagluense strain A121.</title>
        <authorList>
            <person name="Murakami T."/>
            <person name="Segawa T."/>
            <person name="Shcherbakova V.A."/>
            <person name="Mori H."/>
            <person name="Yoshimura Y."/>
        </authorList>
    </citation>
    <scope>NUCLEOTIDE SEQUENCE [LARGE SCALE GENOMIC DNA]</scope>
    <source>
        <strain evidence="3 4">A121</strain>
    </source>
</reference>
<evidence type="ECO:0000256" key="1">
    <source>
        <dbReference type="ARBA" id="ARBA00022737"/>
    </source>
</evidence>
<dbReference type="Pfam" id="PF03123">
    <property type="entry name" value="CAT_RBD"/>
    <property type="match status" value="1"/>
</dbReference>
<comment type="caution">
    <text evidence="3">The sequence shown here is derived from an EMBL/GenBank/DDBJ whole genome shotgun (WGS) entry which is preliminary data.</text>
</comment>
<dbReference type="OrthoDB" id="9813552at2"/>
<gene>
    <name evidence="3" type="ORF">Ctaglu_28150</name>
</gene>